<feature type="domain" description="NERD" evidence="1">
    <location>
        <begin position="39"/>
        <end position="154"/>
    </location>
</feature>
<evidence type="ECO:0000313" key="2">
    <source>
        <dbReference type="EMBL" id="MFC7063139.1"/>
    </source>
</evidence>
<dbReference type="EMBL" id="JBHSZV010000039">
    <property type="protein sequence ID" value="MFC7063139.1"/>
    <property type="molecule type" value="Genomic_DNA"/>
</dbReference>
<keyword evidence="3" id="KW-1185">Reference proteome</keyword>
<dbReference type="Pfam" id="PF08378">
    <property type="entry name" value="NERD"/>
    <property type="match status" value="1"/>
</dbReference>
<gene>
    <name evidence="2" type="ORF">ACFQIC_15045</name>
</gene>
<evidence type="ECO:0000313" key="3">
    <source>
        <dbReference type="Proteomes" id="UP001596410"/>
    </source>
</evidence>
<dbReference type="RefSeq" id="WP_204711707.1">
    <property type="nucleotide sequence ID" value="NZ_JBHSZV010000039.1"/>
</dbReference>
<dbReference type="Proteomes" id="UP001596410">
    <property type="component" value="Unassembled WGS sequence"/>
</dbReference>
<comment type="caution">
    <text evidence="2">The sequence shown here is derived from an EMBL/GenBank/DDBJ whole genome shotgun (WGS) entry which is preliminary data.</text>
</comment>
<sequence length="276" mass="32235">MLGKLFKKLFVGKKETKKPESVKVNKGRGQKPKIEATRIGELGEYKINIQLDQLPKEYRYLSDFMIENPKSRSGYSQIDHVVFTPYGLFIIETKNYEGIIKGKKNEKSWSVNYKFRMLNPFFQNYGHVEAVKSSLNMKKELKMFSLVSFTRRCTFKVDLELRDIKSDALIVYDTELSEFIHRKMNVEKLLNGDPIYTEEDIQLMYSQLEKANITDPLLRKKHIELIKKSSNQDDSIGQSCIICQKPVSNKVKAFCLGNKKRFNGKIYCYDHQKKAQ</sequence>
<dbReference type="InterPro" id="IPR011528">
    <property type="entry name" value="NERD"/>
</dbReference>
<dbReference type="PROSITE" id="PS50965">
    <property type="entry name" value="NERD"/>
    <property type="match status" value="1"/>
</dbReference>
<accession>A0ABW2ERU7</accession>
<name>A0ABW2ERU7_9BACI</name>
<organism evidence="2 3">
    <name type="scientific">Halobacillus seohaensis</name>
    <dbReference type="NCBI Taxonomy" id="447421"/>
    <lineage>
        <taxon>Bacteria</taxon>
        <taxon>Bacillati</taxon>
        <taxon>Bacillota</taxon>
        <taxon>Bacilli</taxon>
        <taxon>Bacillales</taxon>
        <taxon>Bacillaceae</taxon>
        <taxon>Halobacillus</taxon>
    </lineage>
</organism>
<reference evidence="3" key="1">
    <citation type="journal article" date="2019" name="Int. J. Syst. Evol. Microbiol.">
        <title>The Global Catalogue of Microorganisms (GCM) 10K type strain sequencing project: providing services to taxonomists for standard genome sequencing and annotation.</title>
        <authorList>
            <consortium name="The Broad Institute Genomics Platform"/>
            <consortium name="The Broad Institute Genome Sequencing Center for Infectious Disease"/>
            <person name="Wu L."/>
            <person name="Ma J."/>
        </authorList>
    </citation>
    <scope>NUCLEOTIDE SEQUENCE [LARGE SCALE GENOMIC DNA]</scope>
    <source>
        <strain evidence="3">CGMCC 4.1621</strain>
    </source>
</reference>
<protein>
    <submittedName>
        <fullName evidence="2">Nuclease-related domain-containing protein</fullName>
    </submittedName>
</protein>
<proteinExistence type="predicted"/>
<evidence type="ECO:0000259" key="1">
    <source>
        <dbReference type="PROSITE" id="PS50965"/>
    </source>
</evidence>